<dbReference type="PANTHER" id="PTHR43775">
    <property type="entry name" value="FATTY ACID SYNTHASE"/>
    <property type="match status" value="1"/>
</dbReference>
<gene>
    <name evidence="6" type="ORF">GCM10010178_85300</name>
</gene>
<keyword evidence="3" id="KW-0808">Transferase</keyword>
<dbReference type="Gene3D" id="3.40.47.10">
    <property type="match status" value="2"/>
</dbReference>
<evidence type="ECO:0000259" key="5">
    <source>
        <dbReference type="PROSITE" id="PS52004"/>
    </source>
</evidence>
<dbReference type="InterPro" id="IPR014030">
    <property type="entry name" value="Ketoacyl_synth_N"/>
</dbReference>
<accession>A0ABQ2VE11</accession>
<dbReference type="Proteomes" id="UP000649573">
    <property type="component" value="Unassembled WGS sequence"/>
</dbReference>
<dbReference type="Pfam" id="PF00109">
    <property type="entry name" value="ketoacyl-synt"/>
    <property type="match status" value="2"/>
</dbReference>
<proteinExistence type="inferred from homology"/>
<dbReference type="CDD" id="cd00833">
    <property type="entry name" value="PKS"/>
    <property type="match status" value="1"/>
</dbReference>
<evidence type="ECO:0000313" key="7">
    <source>
        <dbReference type="Proteomes" id="UP000649573"/>
    </source>
</evidence>
<dbReference type="SUPFAM" id="SSF53901">
    <property type="entry name" value="Thiolase-like"/>
    <property type="match status" value="3"/>
</dbReference>
<feature type="compositionally biased region" description="Basic and acidic residues" evidence="4">
    <location>
        <begin position="385"/>
        <end position="400"/>
    </location>
</feature>
<dbReference type="RefSeq" id="WP_368856221.1">
    <property type="nucleotide sequence ID" value="NZ_BMRE01000077.1"/>
</dbReference>
<dbReference type="InterPro" id="IPR020841">
    <property type="entry name" value="PKS_Beta-ketoAc_synthase_dom"/>
</dbReference>
<keyword evidence="2" id="KW-0597">Phosphoprotein</keyword>
<dbReference type="Pfam" id="PF02801">
    <property type="entry name" value="Ketoacyl-synt_C"/>
    <property type="match status" value="1"/>
</dbReference>
<feature type="domain" description="Ketosynthase family 3 (KS3)" evidence="5">
    <location>
        <begin position="1"/>
        <end position="348"/>
    </location>
</feature>
<dbReference type="PROSITE" id="PS52004">
    <property type="entry name" value="KS3_2"/>
    <property type="match status" value="1"/>
</dbReference>
<organism evidence="6 7">
    <name type="scientific">Lentzea flava</name>
    <dbReference type="NCBI Taxonomy" id="103732"/>
    <lineage>
        <taxon>Bacteria</taxon>
        <taxon>Bacillati</taxon>
        <taxon>Actinomycetota</taxon>
        <taxon>Actinomycetes</taxon>
        <taxon>Pseudonocardiales</taxon>
        <taxon>Pseudonocardiaceae</taxon>
        <taxon>Lentzea</taxon>
    </lineage>
</organism>
<comment type="caution">
    <text evidence="6">The sequence shown here is derived from an EMBL/GenBank/DDBJ whole genome shotgun (WGS) entry which is preliminary data.</text>
</comment>
<evidence type="ECO:0000256" key="1">
    <source>
        <dbReference type="ARBA" id="ARBA00022450"/>
    </source>
</evidence>
<dbReference type="InterPro" id="IPR016039">
    <property type="entry name" value="Thiolase-like"/>
</dbReference>
<dbReference type="SMART" id="SM00825">
    <property type="entry name" value="PKS_KS"/>
    <property type="match status" value="1"/>
</dbReference>
<dbReference type="InterPro" id="IPR050091">
    <property type="entry name" value="PKS_NRPS_Biosynth_Enz"/>
</dbReference>
<sequence>MRRALNQCVTTMASGPTGQTGLFLASSTDTSYEMDLALAADELADRTAARLPGGRRDAIRRKIAQADPCAQRGHAEFLPHHLAVRAAKGLLPPDTCVLISDNICPSALYAVDLGVRHLLDGEVDVAFCGGVSSHGPLRQVYFAEMGTLSRTGQLRAFDAAADGTVFSEGAGIVALKRMRDALRDRDTVLAVLAGFGAASDGRSKAIFAPSQEGQTRAMTRARDVNGIVGADVAWIIGHGTATPAGDATELRSIAAAHPGGAPWVTGNKAMLGHTGMACGIVSLIQAAIGLHRSTVPRQPNHAALPEYARSLSLQVPSTAVELTAEEPSFAGVFACGLGGVNGYQLLCSPRQQARVLRSSPPASCDELVLVRWSALLPEKPEDESVADRLSRGDDPADATRFESPYPLPPFASSLIAPKVAAQLDTSQLVTAELAGRLAGSGDDAPLWEGLEERTGVFGAQYGVSRSAVESTLRCLGDFLAETLDGEEKAAAVDYLRELRDRGQAIGPYSLVGRMSSIALGWISNRRNLRGPTMMVDAGETSGLAAVHTAGCYLRRGDIDLALVMAWNTNAAGNATRSLGIEEDEVAEGAFAVALARPDTAAARGWPVLARLRTELAPVSSAAPRPGSISYLAADGVLDVIRCVVQGALPQRFSAESGPTVHVLPPLP</sequence>
<protein>
    <recommendedName>
        <fullName evidence="5">Ketosynthase family 3 (KS3) domain-containing protein</fullName>
    </recommendedName>
</protein>
<keyword evidence="7" id="KW-1185">Reference proteome</keyword>
<feature type="region of interest" description="Disordered" evidence="4">
    <location>
        <begin position="381"/>
        <end position="403"/>
    </location>
</feature>
<dbReference type="InterPro" id="IPR014031">
    <property type="entry name" value="Ketoacyl_synth_C"/>
</dbReference>
<name>A0ABQ2VE11_9PSEU</name>
<dbReference type="PANTHER" id="PTHR43775:SF37">
    <property type="entry name" value="SI:DKEY-61P9.11"/>
    <property type="match status" value="1"/>
</dbReference>
<evidence type="ECO:0000313" key="6">
    <source>
        <dbReference type="EMBL" id="GGU81548.1"/>
    </source>
</evidence>
<keyword evidence="1" id="KW-0596">Phosphopantetheine</keyword>
<comment type="similarity">
    <text evidence="3">Belongs to the thiolase-like superfamily. Beta-ketoacyl-ACP synthases family.</text>
</comment>
<reference evidence="7" key="1">
    <citation type="journal article" date="2019" name="Int. J. Syst. Evol. Microbiol.">
        <title>The Global Catalogue of Microorganisms (GCM) 10K type strain sequencing project: providing services to taxonomists for standard genome sequencing and annotation.</title>
        <authorList>
            <consortium name="The Broad Institute Genomics Platform"/>
            <consortium name="The Broad Institute Genome Sequencing Center for Infectious Disease"/>
            <person name="Wu L."/>
            <person name="Ma J."/>
        </authorList>
    </citation>
    <scope>NUCLEOTIDE SEQUENCE [LARGE SCALE GENOMIC DNA]</scope>
    <source>
        <strain evidence="7">JCM 3296</strain>
    </source>
</reference>
<dbReference type="EMBL" id="BMRE01000077">
    <property type="protein sequence ID" value="GGU81548.1"/>
    <property type="molecule type" value="Genomic_DNA"/>
</dbReference>
<evidence type="ECO:0000256" key="4">
    <source>
        <dbReference type="SAM" id="MobiDB-lite"/>
    </source>
</evidence>
<evidence type="ECO:0000256" key="2">
    <source>
        <dbReference type="ARBA" id="ARBA00022553"/>
    </source>
</evidence>
<evidence type="ECO:0000256" key="3">
    <source>
        <dbReference type="RuleBase" id="RU003694"/>
    </source>
</evidence>